<accession>A0A8S3RI13</accession>
<sequence length="229" mass="26960">MTTTFLYKHDQTAVVYPEEKASIAVNKNSPANLPESICYFNATYIQGLREDCQNGTIIRKLLSNPSMTHNISYVNDVIPYFSDVRVYFDDGTNNCTNRFKEFIKAKNNTLTNIDIYNFLTNDSICWEFAFFINQLCVEFQLNRYNEVRLSLEVRKHSHMPIYLSLKHQLCTDEFIQYVYRNGLYMGSNDTFILNIDNIINFTQENSCLDIYFLIYALYDRSDVYRQSNI</sequence>
<keyword evidence="2" id="KW-1185">Reference proteome</keyword>
<protein>
    <submittedName>
        <fullName evidence="1">Uncharacterized protein</fullName>
    </submittedName>
</protein>
<evidence type="ECO:0000313" key="2">
    <source>
        <dbReference type="Proteomes" id="UP000683360"/>
    </source>
</evidence>
<name>A0A8S3RI13_MYTED</name>
<reference evidence="1" key="1">
    <citation type="submission" date="2021-03" db="EMBL/GenBank/DDBJ databases">
        <authorList>
            <person name="Bekaert M."/>
        </authorList>
    </citation>
    <scope>NUCLEOTIDE SEQUENCE</scope>
</reference>
<proteinExistence type="predicted"/>
<dbReference type="Proteomes" id="UP000683360">
    <property type="component" value="Unassembled WGS sequence"/>
</dbReference>
<organism evidence="1 2">
    <name type="scientific">Mytilus edulis</name>
    <name type="common">Blue mussel</name>
    <dbReference type="NCBI Taxonomy" id="6550"/>
    <lineage>
        <taxon>Eukaryota</taxon>
        <taxon>Metazoa</taxon>
        <taxon>Spiralia</taxon>
        <taxon>Lophotrochozoa</taxon>
        <taxon>Mollusca</taxon>
        <taxon>Bivalvia</taxon>
        <taxon>Autobranchia</taxon>
        <taxon>Pteriomorphia</taxon>
        <taxon>Mytilida</taxon>
        <taxon>Mytiloidea</taxon>
        <taxon>Mytilidae</taxon>
        <taxon>Mytilinae</taxon>
        <taxon>Mytilus</taxon>
    </lineage>
</organism>
<evidence type="ECO:0000313" key="1">
    <source>
        <dbReference type="EMBL" id="CAG2206057.1"/>
    </source>
</evidence>
<dbReference type="AlphaFoldDB" id="A0A8S3RI13"/>
<comment type="caution">
    <text evidence="1">The sequence shown here is derived from an EMBL/GenBank/DDBJ whole genome shotgun (WGS) entry which is preliminary data.</text>
</comment>
<gene>
    <name evidence="1" type="ORF">MEDL_20410</name>
</gene>
<dbReference type="EMBL" id="CAJPWZ010001037">
    <property type="protein sequence ID" value="CAG2206057.1"/>
    <property type="molecule type" value="Genomic_DNA"/>
</dbReference>